<comment type="caution">
    <text evidence="1">The sequence shown here is derived from an EMBL/GenBank/DDBJ whole genome shotgun (WGS) entry which is preliminary data.</text>
</comment>
<sequence>MKQYRVIGASIFFCLSFLGCKNYENQKDKMIRFVCDYKAMQIENGNVDYENLCDLNRILSRFRDTMQMSLIEYCSQKREQSERDLKLSQQIRLSEYDLMTGSSRAALDKMKPMNYYEQDLKKLKSILMKTDSLALNSDMYAKTISGYFTMALSKLKKKNKADADFMGLLLFFAGNSQIISDKYEIVYNAYYDAVRFLITEPEFWISDYCNIVLKTIKAFSAKLEADEFYSIYMDMVNHTAADYLGPDLVDIINTYTRYAYVTDKETEFEKYLAISLE</sequence>
<gene>
    <name evidence="1" type="ORF">F2Y13_08545</name>
</gene>
<dbReference type="EMBL" id="VVXK01000010">
    <property type="protein sequence ID" value="KAA2370108.1"/>
    <property type="molecule type" value="Genomic_DNA"/>
</dbReference>
<reference evidence="1 2" key="1">
    <citation type="journal article" date="2019" name="Nat. Med.">
        <title>A library of human gut bacterial isolates paired with longitudinal multiomics data enables mechanistic microbiome research.</title>
        <authorList>
            <person name="Poyet M."/>
            <person name="Groussin M."/>
            <person name="Gibbons S.M."/>
            <person name="Avila-Pacheco J."/>
            <person name="Jiang X."/>
            <person name="Kearney S.M."/>
            <person name="Perrotta A.R."/>
            <person name="Berdy B."/>
            <person name="Zhao S."/>
            <person name="Lieberman T.D."/>
            <person name="Swanson P.K."/>
            <person name="Smith M."/>
            <person name="Roesemann S."/>
            <person name="Alexander J.E."/>
            <person name="Rich S.A."/>
            <person name="Livny J."/>
            <person name="Vlamakis H."/>
            <person name="Clish C."/>
            <person name="Bullock K."/>
            <person name="Deik A."/>
            <person name="Scott J."/>
            <person name="Pierce K.A."/>
            <person name="Xavier R.J."/>
            <person name="Alm E.J."/>
        </authorList>
    </citation>
    <scope>NUCLEOTIDE SEQUENCE [LARGE SCALE GENOMIC DNA]</scope>
    <source>
        <strain evidence="1 2">BIOML-A2</strain>
    </source>
</reference>
<evidence type="ECO:0000313" key="1">
    <source>
        <dbReference type="EMBL" id="KAA2370108.1"/>
    </source>
</evidence>
<accession>A0A5B3G900</accession>
<dbReference type="PROSITE" id="PS51257">
    <property type="entry name" value="PROKAR_LIPOPROTEIN"/>
    <property type="match status" value="1"/>
</dbReference>
<proteinExistence type="predicted"/>
<dbReference type="RefSeq" id="WP_015547568.1">
    <property type="nucleotide sequence ID" value="NZ_JBCOMQ010000001.1"/>
</dbReference>
<name>A0A5B3G900_9BACT</name>
<protein>
    <submittedName>
        <fullName evidence="1">Uncharacterized protein</fullName>
    </submittedName>
</protein>
<dbReference type="Proteomes" id="UP000323567">
    <property type="component" value="Unassembled WGS sequence"/>
</dbReference>
<organism evidence="1 2">
    <name type="scientific">Alistipes shahii</name>
    <dbReference type="NCBI Taxonomy" id="328814"/>
    <lineage>
        <taxon>Bacteria</taxon>
        <taxon>Pseudomonadati</taxon>
        <taxon>Bacteroidota</taxon>
        <taxon>Bacteroidia</taxon>
        <taxon>Bacteroidales</taxon>
        <taxon>Rikenellaceae</taxon>
        <taxon>Alistipes</taxon>
    </lineage>
</organism>
<dbReference type="AlphaFoldDB" id="A0A5B3G900"/>
<evidence type="ECO:0000313" key="2">
    <source>
        <dbReference type="Proteomes" id="UP000323567"/>
    </source>
</evidence>